<dbReference type="KEGG" id="ckr:CKR_2622"/>
<dbReference type="AlphaFoldDB" id="B9E598"/>
<protein>
    <submittedName>
        <fullName evidence="2">Uncharacterized protein</fullName>
    </submittedName>
</protein>
<evidence type="ECO:0000313" key="3">
    <source>
        <dbReference type="Proteomes" id="UP000007969"/>
    </source>
</evidence>
<sequence>MEVMMEYKNFINKECLIKEISCLSKVLYSRTDIIDFLKSNDKDILKEFTKEFWENPNQNITNLKKKYRIPNNISGYDIVKAHYCDKYIEFILDCWNIELTIEDMIEKYLIPYNKMENLLLQIHIELDALYCPNCISCNLFILDSSLKDIKENCVNFRCVNCGSRFNEAEKFLTKEEAAEELEKLKKRKRDFKKLLDDVNSQLQGEDSIKCYKCQSQLNLNYDDNNLSYYLECAKCGETMDNIEVAKTKYNKWKKRAAMMIAIKAQEQEIIEKTLQMKKASQVIFKKEDIIKEEDIYEAIDFIYEIQQMDALEGWAKVYQIARSCNRLERLVLLSILELCKDQNNKVTWRYISSDEKFTAYRFTLEDEPVVIKLYSKTNIVMLRTELKNLIEKKLIAVSEDNNYIDVMPILVDNIDSIRNLLKTQNVSAHLRYLIFEKHNFTCVRCGETGRPLRISYLTADKNNHDINLMTCLCDFCFEDATENEVLIDGSVTFDTQDEVSNRTACWDFVVNNFSELKNDDKIYKDIIKLLEKYDEVDLIKAFAITIERIKTNKLDNTVDALLRYTVGILNNSPDGIDISEKLIEKYSLENWIEKIQ</sequence>
<dbReference type="EMBL" id="AP009049">
    <property type="protein sequence ID" value="BAH07673.1"/>
    <property type="molecule type" value="Genomic_DNA"/>
</dbReference>
<proteinExistence type="predicted"/>
<gene>
    <name evidence="2" type="ordered locus">CKR_2622</name>
</gene>
<evidence type="ECO:0000256" key="1">
    <source>
        <dbReference type="SAM" id="Coils"/>
    </source>
</evidence>
<dbReference type="HOGENOM" id="CLU_483823_0_0_9"/>
<name>B9E598_CLOK1</name>
<dbReference type="Proteomes" id="UP000007969">
    <property type="component" value="Chromosome"/>
</dbReference>
<reference evidence="3" key="1">
    <citation type="submission" date="2005-09" db="EMBL/GenBank/DDBJ databases">
        <title>Complete genome sequence of Clostridium kluyveri and comparative genomics of Clostridia species.</title>
        <authorList>
            <person name="Inui M."/>
            <person name="Nonaka H."/>
            <person name="Shinoda Y."/>
            <person name="Ikenaga Y."/>
            <person name="Abe M."/>
            <person name="Naito K."/>
            <person name="Vertes A.A."/>
            <person name="Yukawa H."/>
        </authorList>
    </citation>
    <scope>NUCLEOTIDE SEQUENCE [LARGE SCALE GENOMIC DNA]</scope>
    <source>
        <strain evidence="3">NBRC 12016</strain>
    </source>
</reference>
<keyword evidence="1" id="KW-0175">Coiled coil</keyword>
<organism evidence="2 3">
    <name type="scientific">Clostridium kluyveri (strain NBRC 12016)</name>
    <dbReference type="NCBI Taxonomy" id="583346"/>
    <lineage>
        <taxon>Bacteria</taxon>
        <taxon>Bacillati</taxon>
        <taxon>Bacillota</taxon>
        <taxon>Clostridia</taxon>
        <taxon>Eubacteriales</taxon>
        <taxon>Clostridiaceae</taxon>
        <taxon>Clostridium</taxon>
    </lineage>
</organism>
<accession>B9E598</accession>
<evidence type="ECO:0000313" key="2">
    <source>
        <dbReference type="EMBL" id="BAH07673.1"/>
    </source>
</evidence>
<feature type="coiled-coil region" evidence="1">
    <location>
        <begin position="174"/>
        <end position="201"/>
    </location>
</feature>